<name>A0A6M4MC16_9ALTE</name>
<dbReference type="Pfam" id="PF20408">
    <property type="entry name" value="Abhydrolase_11"/>
    <property type="match status" value="1"/>
</dbReference>
<dbReference type="Proteomes" id="UP000219285">
    <property type="component" value="Chromosome"/>
</dbReference>
<keyword evidence="3" id="KW-1185">Reference proteome</keyword>
<protein>
    <submittedName>
        <fullName evidence="2">Alpha/beta fold hydrolase</fullName>
    </submittedName>
</protein>
<dbReference type="SUPFAM" id="SSF53474">
    <property type="entry name" value="alpha/beta-Hydrolases"/>
    <property type="match status" value="1"/>
</dbReference>
<dbReference type="GO" id="GO:0016787">
    <property type="term" value="F:hydrolase activity"/>
    <property type="evidence" value="ECO:0007669"/>
    <property type="project" value="UniProtKB-KW"/>
</dbReference>
<dbReference type="InterPro" id="IPR029058">
    <property type="entry name" value="AB_hydrolase_fold"/>
</dbReference>
<reference evidence="2 3" key="2">
    <citation type="submission" date="2020-04" db="EMBL/GenBank/DDBJ databases">
        <title>Complete genome sequence of Alteromonas pelagimontana 5.12T.</title>
        <authorList>
            <person name="Sinha R.K."/>
            <person name="Krishnan K.P."/>
            <person name="Kurian J.P."/>
        </authorList>
    </citation>
    <scope>NUCLEOTIDE SEQUENCE [LARGE SCALE GENOMIC DNA]</scope>
    <source>
        <strain evidence="2 3">5.12</strain>
    </source>
</reference>
<gene>
    <name evidence="2" type="ORF">CA267_002155</name>
</gene>
<dbReference type="EMBL" id="CP052766">
    <property type="protein sequence ID" value="QJR79686.1"/>
    <property type="molecule type" value="Genomic_DNA"/>
</dbReference>
<sequence>MFSYIREDAEASQALLLLAHGAGAGKSSAFIEEIASLLVARRIAVIRFDFPYMQQMTDTGKRRPPDSSEKLQAHFVALCEQMKREFPMLPVFLGGKSMGGRIATTILGNTTTEGAVVFGYPFHPPGKPEKLRTAHLETLTKPVKIIQGSRDTFGSQEECKKYDLSPAVSVNFLTDGDHSLKPRKASGFTHQQHLEQAADLTAEFILSWCKK</sequence>
<evidence type="ECO:0000313" key="3">
    <source>
        <dbReference type="Proteomes" id="UP000219285"/>
    </source>
</evidence>
<feature type="domain" description="KANL3/Tex30 alpha/beta hydrolase-like" evidence="1">
    <location>
        <begin position="13"/>
        <end position="205"/>
    </location>
</feature>
<dbReference type="AlphaFoldDB" id="A0A6M4MC16"/>
<dbReference type="KEGG" id="apel:CA267_002155"/>
<dbReference type="InterPro" id="IPR046879">
    <property type="entry name" value="KANL3/Tex30_Abhydrolase"/>
</dbReference>
<reference evidence="3" key="1">
    <citation type="submission" date="2014-12" db="EMBL/GenBank/DDBJ databases">
        <title>Complete genome sequence of a multi-drug resistant Klebsiella pneumoniae.</title>
        <authorList>
            <person name="Hua X."/>
            <person name="Chen Q."/>
            <person name="Li X."/>
            <person name="Feng Y."/>
            <person name="Ruan Z."/>
            <person name="Yu Y."/>
        </authorList>
    </citation>
    <scope>NUCLEOTIDE SEQUENCE [LARGE SCALE GENOMIC DNA]</scope>
    <source>
        <strain evidence="3">5.12</strain>
    </source>
</reference>
<dbReference type="InterPro" id="IPR026555">
    <property type="entry name" value="NSL3/Tex30"/>
</dbReference>
<dbReference type="OrthoDB" id="652634at2"/>
<dbReference type="Gene3D" id="3.40.50.1820">
    <property type="entry name" value="alpha/beta hydrolase"/>
    <property type="match status" value="1"/>
</dbReference>
<dbReference type="RefSeq" id="WP_075608997.1">
    <property type="nucleotide sequence ID" value="NZ_CP052766.1"/>
</dbReference>
<keyword evidence="2" id="KW-0378">Hydrolase</keyword>
<proteinExistence type="predicted"/>
<dbReference type="PANTHER" id="PTHR13136">
    <property type="entry name" value="TESTIS DEVELOPMENT PROTEIN PRTD"/>
    <property type="match status" value="1"/>
</dbReference>
<dbReference type="PANTHER" id="PTHR13136:SF11">
    <property type="entry name" value="TESTIS-EXPRESSED PROTEIN 30"/>
    <property type="match status" value="1"/>
</dbReference>
<accession>A0A6M4MC16</accession>
<organism evidence="2 3">
    <name type="scientific">Alteromonas pelagimontana</name>
    <dbReference type="NCBI Taxonomy" id="1858656"/>
    <lineage>
        <taxon>Bacteria</taxon>
        <taxon>Pseudomonadati</taxon>
        <taxon>Pseudomonadota</taxon>
        <taxon>Gammaproteobacteria</taxon>
        <taxon>Alteromonadales</taxon>
        <taxon>Alteromonadaceae</taxon>
        <taxon>Alteromonas/Salinimonas group</taxon>
        <taxon>Alteromonas</taxon>
    </lineage>
</organism>
<evidence type="ECO:0000313" key="2">
    <source>
        <dbReference type="EMBL" id="QJR79686.1"/>
    </source>
</evidence>
<evidence type="ECO:0000259" key="1">
    <source>
        <dbReference type="Pfam" id="PF20408"/>
    </source>
</evidence>